<dbReference type="Pfam" id="PF14737">
    <property type="entry name" value="DUF4470"/>
    <property type="match status" value="1"/>
</dbReference>
<organism evidence="2 3">
    <name type="scientific">Amanita thiersii Skay4041</name>
    <dbReference type="NCBI Taxonomy" id="703135"/>
    <lineage>
        <taxon>Eukaryota</taxon>
        <taxon>Fungi</taxon>
        <taxon>Dikarya</taxon>
        <taxon>Basidiomycota</taxon>
        <taxon>Agaricomycotina</taxon>
        <taxon>Agaricomycetes</taxon>
        <taxon>Agaricomycetidae</taxon>
        <taxon>Agaricales</taxon>
        <taxon>Pluteineae</taxon>
        <taxon>Amanitaceae</taxon>
        <taxon>Amanita</taxon>
    </lineage>
</organism>
<gene>
    <name evidence="2" type="ORF">AMATHDRAFT_47924</name>
</gene>
<proteinExistence type="predicted"/>
<reference evidence="2 3" key="1">
    <citation type="submission" date="2014-02" db="EMBL/GenBank/DDBJ databases">
        <title>Transposable element dynamics among asymbiotic and ectomycorrhizal Amanita fungi.</title>
        <authorList>
            <consortium name="DOE Joint Genome Institute"/>
            <person name="Hess J."/>
            <person name="Skrede I."/>
            <person name="Wolfe B."/>
            <person name="LaButti K."/>
            <person name="Ohm R.A."/>
            <person name="Grigoriev I.V."/>
            <person name="Pringle A."/>
        </authorList>
    </citation>
    <scope>NUCLEOTIDE SEQUENCE [LARGE SCALE GENOMIC DNA]</scope>
    <source>
        <strain evidence="2 3">SKay4041</strain>
    </source>
</reference>
<dbReference type="OrthoDB" id="432970at2759"/>
<evidence type="ECO:0000259" key="1">
    <source>
        <dbReference type="Pfam" id="PF14737"/>
    </source>
</evidence>
<evidence type="ECO:0000313" key="3">
    <source>
        <dbReference type="Proteomes" id="UP000242287"/>
    </source>
</evidence>
<dbReference type="EMBL" id="KZ302004">
    <property type="protein sequence ID" value="PFH50430.1"/>
    <property type="molecule type" value="Genomic_DNA"/>
</dbReference>
<name>A0A2A9NRU6_9AGAR</name>
<protein>
    <recommendedName>
        <fullName evidence="1">DUF4470 domain-containing protein</fullName>
    </recommendedName>
</protein>
<evidence type="ECO:0000313" key="2">
    <source>
        <dbReference type="EMBL" id="PFH50430.1"/>
    </source>
</evidence>
<feature type="domain" description="DUF4470" evidence="1">
    <location>
        <begin position="16"/>
        <end position="108"/>
    </location>
</feature>
<keyword evidence="3" id="KW-1185">Reference proteome</keyword>
<dbReference type="InterPro" id="IPR027974">
    <property type="entry name" value="DUF4470"/>
</dbReference>
<dbReference type="AlphaFoldDB" id="A0A2A9NRU6"/>
<accession>A0A2A9NRU6</accession>
<sequence>MAHPAYWPGRVYLYAIGNTPAVCFTQDLPPEVPANLLSLGCGDARNILYTAYADLGAPTRKFGFTCCDYEPAILARNVLLFTHIADLQKDDAQKSIQKIWNFYYHFFIDQETFDLVIDQSQKLVDLSEDITTWNDSHYGKFLRLCTSHTLSELRRHWSLYVSTKNLTRAEEESLRDHFRTNNRWDEDRSGINLTSVRAAGPLWMDLMSHGAEHFAHYWKTGVTFNDPAEVAKTSLTNPTFAYSSMGRGFALHYGSDPILSFHIARALAPIQGATTIATSVSGLVEAAVSEFRSWCLSFNERLSAHPSSLVIRFFVADALAACKALHYCAENDSTETGLYTKQWTSTIINLDGGDYGKNCDQWAPLQFDVIDTSNLTDHLGLVNVLVTTTPLLRRAPTSVIYTNTLLPANEEGMARDGFLQRLFGDISILSMIFDLIPVSYVSNFTTHSNTHELISLAASASMPRQFYENIAWRVGSMANSEFLASAAHAEQHLNFDPKQLAEFLFRVYLRMFSDEDMSNLVNLSVIGISQVALVHYLRASYAYLLRTVKTQITTDWQHMMGYLYGRIVNDQSLLVDRNNIQELLRDLHIYGLRSLDTLLLSNNNTLASTNGPLEGWSNVPPLVCVVFKIPRDKLGALNNLNRQQIPTPILMCNIMDASYCNFFQDYQSFFGDLNVTYSFNPCCREPSITFKEDPRGIYRSSSAIFTFNIPTWILDDDLSQTTVTLSFRPNPVVVATLGPTLGPDLTIFSADILDRKYVHFTRERPGNTGELDKLRSVSRKSASSSPVLSDAIKVTLDDGCTKTKILTGRANIVDKDAKVVLGQKARVDVEQVSPQAMKVLFGSHCQIIPFLFPINSTNNKIRIARKSSYVEVGAVFVGESQVDVRLSGPLEKLGMLSRPFPLIKQNNAFSLWNIHYLNLDSLPLLDLSNKSKLEFISPHLTLTYSDREQRFGTAEHKGQLRSEDLDVIIRVKQIIYHLFANGTNSNHRVFALADPGNGGGYTLFS</sequence>
<dbReference type="STRING" id="703135.A0A2A9NRU6"/>
<dbReference type="Proteomes" id="UP000242287">
    <property type="component" value="Unassembled WGS sequence"/>
</dbReference>